<reference evidence="16 17" key="1">
    <citation type="submission" date="2019-01" db="EMBL/GenBank/DDBJ databases">
        <title>Pseudolysobacter antarctica gen. nov., sp. nov., isolated from Fildes Peninsula, Antarctica.</title>
        <authorList>
            <person name="Wei Z."/>
            <person name="Peng F."/>
        </authorList>
    </citation>
    <scope>NUCLEOTIDE SEQUENCE [LARGE SCALE GENOMIC DNA]</scope>
    <source>
        <strain evidence="16 17">AQ6-296</strain>
    </source>
</reference>
<dbReference type="InterPro" id="IPR016039">
    <property type="entry name" value="Thiolase-like"/>
</dbReference>
<dbReference type="CDD" id="cd00834">
    <property type="entry name" value="KAS_I_II"/>
    <property type="match status" value="1"/>
</dbReference>
<gene>
    <name evidence="16" type="ORF">ELE36_09150</name>
</gene>
<dbReference type="InterPro" id="IPR014030">
    <property type="entry name" value="Ketoacyl_synth_N"/>
</dbReference>
<dbReference type="RefSeq" id="WP_129832773.1">
    <property type="nucleotide sequence ID" value="NZ_CP035704.1"/>
</dbReference>
<protein>
    <recommendedName>
        <fullName evidence="12">Nodulation protein E</fullName>
    </recommendedName>
    <alternativeName>
        <fullName evidence="13">Host-specificity of nodulation protein B</fullName>
    </alternativeName>
</protein>
<evidence type="ECO:0000259" key="15">
    <source>
        <dbReference type="PROSITE" id="PS52004"/>
    </source>
</evidence>
<keyword evidence="9" id="KW-1133">Transmembrane helix</keyword>
<evidence type="ECO:0000256" key="12">
    <source>
        <dbReference type="ARBA" id="ARBA00039445"/>
    </source>
</evidence>
<evidence type="ECO:0000256" key="9">
    <source>
        <dbReference type="ARBA" id="ARBA00022989"/>
    </source>
</evidence>
<evidence type="ECO:0000256" key="10">
    <source>
        <dbReference type="ARBA" id="ARBA00023136"/>
    </source>
</evidence>
<dbReference type="PANTHER" id="PTHR11712:SF352">
    <property type="entry name" value="3-OXOACYL-[ACYL-CARRIER-PROTEIN] SYNTHASE"/>
    <property type="match status" value="1"/>
</dbReference>
<dbReference type="Proteomes" id="UP000291562">
    <property type="component" value="Chromosome"/>
</dbReference>
<dbReference type="GO" id="GO:0005886">
    <property type="term" value="C:plasma membrane"/>
    <property type="evidence" value="ECO:0007669"/>
    <property type="project" value="UniProtKB-SubCell"/>
</dbReference>
<dbReference type="PROSITE" id="PS52004">
    <property type="entry name" value="KS3_2"/>
    <property type="match status" value="1"/>
</dbReference>
<keyword evidence="10" id="KW-0472">Membrane</keyword>
<dbReference type="PANTHER" id="PTHR11712">
    <property type="entry name" value="POLYKETIDE SYNTHASE-RELATED"/>
    <property type="match status" value="1"/>
</dbReference>
<evidence type="ECO:0000256" key="2">
    <source>
        <dbReference type="ARBA" id="ARBA00005189"/>
    </source>
</evidence>
<dbReference type="InterPro" id="IPR000794">
    <property type="entry name" value="Beta-ketoacyl_synthase"/>
</dbReference>
<organism evidence="16 17">
    <name type="scientific">Pseudolysobacter antarcticus</name>
    <dbReference type="NCBI Taxonomy" id="2511995"/>
    <lineage>
        <taxon>Bacteria</taxon>
        <taxon>Pseudomonadati</taxon>
        <taxon>Pseudomonadota</taxon>
        <taxon>Gammaproteobacteria</taxon>
        <taxon>Lysobacterales</taxon>
        <taxon>Rhodanobacteraceae</taxon>
        <taxon>Pseudolysobacter</taxon>
    </lineage>
</organism>
<comment type="similarity">
    <text evidence="3 14">Belongs to the thiolase-like superfamily. Beta-ketoacyl-ACP synthases family.</text>
</comment>
<dbReference type="GO" id="GO:0004315">
    <property type="term" value="F:3-oxoacyl-[acyl-carrier-protein] synthase activity"/>
    <property type="evidence" value="ECO:0007669"/>
    <property type="project" value="TreeGrafter"/>
</dbReference>
<evidence type="ECO:0000256" key="7">
    <source>
        <dbReference type="ARBA" id="ARBA00022679"/>
    </source>
</evidence>
<dbReference type="KEGG" id="xbc:ELE36_09150"/>
<evidence type="ECO:0000256" key="3">
    <source>
        <dbReference type="ARBA" id="ARBA00008467"/>
    </source>
</evidence>
<keyword evidence="17" id="KW-1185">Reference proteome</keyword>
<keyword evidence="5" id="KW-1003">Cell membrane</keyword>
<dbReference type="SUPFAM" id="SSF53901">
    <property type="entry name" value="Thiolase-like"/>
    <property type="match status" value="2"/>
</dbReference>
<evidence type="ECO:0000256" key="4">
    <source>
        <dbReference type="ARBA" id="ARBA00022458"/>
    </source>
</evidence>
<name>A0A411HJ34_9GAMM</name>
<evidence type="ECO:0000256" key="8">
    <source>
        <dbReference type="ARBA" id="ARBA00022692"/>
    </source>
</evidence>
<evidence type="ECO:0000313" key="17">
    <source>
        <dbReference type="Proteomes" id="UP000291562"/>
    </source>
</evidence>
<dbReference type="OrthoDB" id="9808669at2"/>
<dbReference type="SMART" id="SM00825">
    <property type="entry name" value="PKS_KS"/>
    <property type="match status" value="1"/>
</dbReference>
<evidence type="ECO:0000256" key="5">
    <source>
        <dbReference type="ARBA" id="ARBA00022475"/>
    </source>
</evidence>
<keyword evidence="7 14" id="KW-0808">Transferase</keyword>
<dbReference type="GO" id="GO:0006633">
    <property type="term" value="P:fatty acid biosynthetic process"/>
    <property type="evidence" value="ECO:0007669"/>
    <property type="project" value="TreeGrafter"/>
</dbReference>
<evidence type="ECO:0000256" key="1">
    <source>
        <dbReference type="ARBA" id="ARBA00004533"/>
    </source>
</evidence>
<dbReference type="InterPro" id="IPR020841">
    <property type="entry name" value="PKS_Beta-ketoAc_synthase_dom"/>
</dbReference>
<keyword evidence="4" id="KW-0536">Nodulation</keyword>
<dbReference type="Pfam" id="PF02801">
    <property type="entry name" value="Ketoacyl-synt_C"/>
    <property type="match status" value="1"/>
</dbReference>
<sequence length="414" mass="43649">MPVSRDVVITGMGVISPIGLNIFELATNLETNTSGIRLWHSLLLEKKMPVGFIDRDFSKEFTKLELPYLDRCSQLAMLAAREATQDAGLEQFAQYGQRAGLYFGSVAGGVVTEHDWVRQFYVDGKQTSRPYTMMACMLNAAPGQLSIRHQILGPVMTHSSACTSSGAAIGDARRAIRDGYLDVALVGGSESALAPAFMAAWGGLRALAEVDPVDVARSSKPFSKNRTGLVLSEGAVFFVLESRENAIRRGAKAYCCLSGYGIASDGYHIGSPASGGQVAAMRAALSDANLAPADIGYLNAHATATGGGDPIEVRSINDVFDRVPVSSTKGIHGHLLGAASAIELAVAITAINRSFLPATAHLDEIDPACELNHVANMPIMGHVVKNALSLSAGFGGTNVALIVSTEDEATRKAL</sequence>
<keyword evidence="6" id="KW-0997">Cell inner membrane</keyword>
<proteinExistence type="inferred from homology"/>
<accession>A0A411HJ34</accession>
<dbReference type="Pfam" id="PF00109">
    <property type="entry name" value="ketoacyl-synt"/>
    <property type="match status" value="1"/>
</dbReference>
<dbReference type="Gene3D" id="3.40.47.10">
    <property type="match status" value="1"/>
</dbReference>
<feature type="domain" description="Ketosynthase family 3 (KS3)" evidence="15">
    <location>
        <begin position="4"/>
        <end position="405"/>
    </location>
</feature>
<comment type="function">
    <text evidence="11">Proposed to synthesize NOD factor fatty acyl chain. Involved in the synthesis of a highly unsaturated fatty acid moiety, which forms part of a lipo-oligosaccharide that is responsible for host specificity.</text>
</comment>
<dbReference type="AlphaFoldDB" id="A0A411HJ34"/>
<evidence type="ECO:0000313" key="16">
    <source>
        <dbReference type="EMBL" id="QBB70515.1"/>
    </source>
</evidence>
<dbReference type="InterPro" id="IPR014031">
    <property type="entry name" value="Ketoacyl_synth_C"/>
</dbReference>
<keyword evidence="8" id="KW-0812">Transmembrane</keyword>
<evidence type="ECO:0000256" key="11">
    <source>
        <dbReference type="ARBA" id="ARBA00037576"/>
    </source>
</evidence>
<evidence type="ECO:0000256" key="13">
    <source>
        <dbReference type="ARBA" id="ARBA00041756"/>
    </source>
</evidence>
<evidence type="ECO:0000256" key="6">
    <source>
        <dbReference type="ARBA" id="ARBA00022519"/>
    </source>
</evidence>
<comment type="pathway">
    <text evidence="2">Lipid metabolism.</text>
</comment>
<comment type="subcellular location">
    <subcellularLocation>
        <location evidence="1">Cell inner membrane</location>
    </subcellularLocation>
</comment>
<dbReference type="EMBL" id="CP035704">
    <property type="protein sequence ID" value="QBB70515.1"/>
    <property type="molecule type" value="Genomic_DNA"/>
</dbReference>
<evidence type="ECO:0000256" key="14">
    <source>
        <dbReference type="RuleBase" id="RU003694"/>
    </source>
</evidence>